<dbReference type="AlphaFoldDB" id="A0AAN9LLY5"/>
<protein>
    <submittedName>
        <fullName evidence="2">Uncharacterized protein</fullName>
    </submittedName>
</protein>
<proteinExistence type="predicted"/>
<sequence length="93" mass="9465">MFPPPLGYQAPHVTPTEDSSSSEGETDPRKHHPTATTLCTSGHPRVVLSWLAGLSGSPGGLEAPMANQAACGSSVRLGGLLVAQVDYGSPGLV</sequence>
<name>A0AAN9LLY5_CANGL</name>
<evidence type="ECO:0000313" key="2">
    <source>
        <dbReference type="EMBL" id="KAK7338520.1"/>
    </source>
</evidence>
<comment type="caution">
    <text evidence="2">The sequence shown here is derived from an EMBL/GenBank/DDBJ whole genome shotgun (WGS) entry which is preliminary data.</text>
</comment>
<organism evidence="2 3">
    <name type="scientific">Canavalia gladiata</name>
    <name type="common">Sword bean</name>
    <name type="synonym">Dolichos gladiatus</name>
    <dbReference type="NCBI Taxonomy" id="3824"/>
    <lineage>
        <taxon>Eukaryota</taxon>
        <taxon>Viridiplantae</taxon>
        <taxon>Streptophyta</taxon>
        <taxon>Embryophyta</taxon>
        <taxon>Tracheophyta</taxon>
        <taxon>Spermatophyta</taxon>
        <taxon>Magnoliopsida</taxon>
        <taxon>eudicotyledons</taxon>
        <taxon>Gunneridae</taxon>
        <taxon>Pentapetalae</taxon>
        <taxon>rosids</taxon>
        <taxon>fabids</taxon>
        <taxon>Fabales</taxon>
        <taxon>Fabaceae</taxon>
        <taxon>Papilionoideae</taxon>
        <taxon>50 kb inversion clade</taxon>
        <taxon>NPAAA clade</taxon>
        <taxon>indigoferoid/millettioid clade</taxon>
        <taxon>Phaseoleae</taxon>
        <taxon>Canavalia</taxon>
    </lineage>
</organism>
<feature type="compositionally biased region" description="Low complexity" evidence="1">
    <location>
        <begin position="14"/>
        <end position="23"/>
    </location>
</feature>
<evidence type="ECO:0000313" key="3">
    <source>
        <dbReference type="Proteomes" id="UP001367508"/>
    </source>
</evidence>
<dbReference type="Proteomes" id="UP001367508">
    <property type="component" value="Unassembled WGS sequence"/>
</dbReference>
<feature type="region of interest" description="Disordered" evidence="1">
    <location>
        <begin position="1"/>
        <end position="40"/>
    </location>
</feature>
<keyword evidence="3" id="KW-1185">Reference proteome</keyword>
<dbReference type="EMBL" id="JAYMYQ010000004">
    <property type="protein sequence ID" value="KAK7338520.1"/>
    <property type="molecule type" value="Genomic_DNA"/>
</dbReference>
<evidence type="ECO:0000256" key="1">
    <source>
        <dbReference type="SAM" id="MobiDB-lite"/>
    </source>
</evidence>
<reference evidence="2 3" key="1">
    <citation type="submission" date="2024-01" db="EMBL/GenBank/DDBJ databases">
        <title>The genomes of 5 underutilized Papilionoideae crops provide insights into root nodulation and disease resistanc.</title>
        <authorList>
            <person name="Jiang F."/>
        </authorList>
    </citation>
    <scope>NUCLEOTIDE SEQUENCE [LARGE SCALE GENOMIC DNA]</scope>
    <source>
        <strain evidence="2">LVBAO_FW01</strain>
        <tissue evidence="2">Leaves</tissue>
    </source>
</reference>
<gene>
    <name evidence="2" type="ORF">VNO77_19132</name>
</gene>
<accession>A0AAN9LLY5</accession>